<evidence type="ECO:0000259" key="1">
    <source>
        <dbReference type="Pfam" id="PF06507"/>
    </source>
</evidence>
<organism evidence="2 3">
    <name type="scientific">Phaseolus angularis</name>
    <name type="common">Azuki bean</name>
    <name type="synonym">Vigna angularis</name>
    <dbReference type="NCBI Taxonomy" id="3914"/>
    <lineage>
        <taxon>Eukaryota</taxon>
        <taxon>Viridiplantae</taxon>
        <taxon>Streptophyta</taxon>
        <taxon>Embryophyta</taxon>
        <taxon>Tracheophyta</taxon>
        <taxon>Spermatophyta</taxon>
        <taxon>Magnoliopsida</taxon>
        <taxon>eudicotyledons</taxon>
        <taxon>Gunneridae</taxon>
        <taxon>Pentapetalae</taxon>
        <taxon>rosids</taxon>
        <taxon>fabids</taxon>
        <taxon>Fabales</taxon>
        <taxon>Fabaceae</taxon>
        <taxon>Papilionoideae</taxon>
        <taxon>50 kb inversion clade</taxon>
        <taxon>NPAAA clade</taxon>
        <taxon>indigoferoid/millettioid clade</taxon>
        <taxon>Phaseoleae</taxon>
        <taxon>Vigna</taxon>
    </lineage>
</organism>
<dbReference type="AlphaFoldDB" id="A0A0L9UHC1"/>
<feature type="domain" description="Auxin response factor" evidence="1">
    <location>
        <begin position="263"/>
        <end position="308"/>
    </location>
</feature>
<dbReference type="STRING" id="3914.A0A0L9UHC1"/>
<gene>
    <name evidence="2" type="ORF">LR48_Vigan04g228400</name>
</gene>
<proteinExistence type="predicted"/>
<dbReference type="Gene3D" id="2.30.30.1040">
    <property type="match status" value="1"/>
</dbReference>
<dbReference type="InterPro" id="IPR010525">
    <property type="entry name" value="ARF_dom"/>
</dbReference>
<accession>A0A0L9UHC1</accession>
<reference evidence="3" key="1">
    <citation type="journal article" date="2015" name="Proc. Natl. Acad. Sci. U.S.A.">
        <title>Genome sequencing of adzuki bean (Vigna angularis) provides insight into high starch and low fat accumulation and domestication.</title>
        <authorList>
            <person name="Yang K."/>
            <person name="Tian Z."/>
            <person name="Chen C."/>
            <person name="Luo L."/>
            <person name="Zhao B."/>
            <person name="Wang Z."/>
            <person name="Yu L."/>
            <person name="Li Y."/>
            <person name="Sun Y."/>
            <person name="Li W."/>
            <person name="Chen Y."/>
            <person name="Li Y."/>
            <person name="Zhang Y."/>
            <person name="Ai D."/>
            <person name="Zhao J."/>
            <person name="Shang C."/>
            <person name="Ma Y."/>
            <person name="Wu B."/>
            <person name="Wang M."/>
            <person name="Gao L."/>
            <person name="Sun D."/>
            <person name="Zhang P."/>
            <person name="Guo F."/>
            <person name="Wang W."/>
            <person name="Li Y."/>
            <person name="Wang J."/>
            <person name="Varshney R.K."/>
            <person name="Wang J."/>
            <person name="Ling H.Q."/>
            <person name="Wan P."/>
        </authorList>
    </citation>
    <scope>NUCLEOTIDE SEQUENCE</scope>
    <source>
        <strain evidence="3">cv. Jingnong 6</strain>
    </source>
</reference>
<protein>
    <recommendedName>
        <fullName evidence="1">Auxin response factor domain-containing protein</fullName>
    </recommendedName>
</protein>
<dbReference type="Proteomes" id="UP000053144">
    <property type="component" value="Chromosome 4"/>
</dbReference>
<sequence length="310" mass="33711">MKHFMLPRNPLKEEELAYAATTVASPSSAKTRPSHKHKHSLAALFFSLAASKRSIIVSTTRSLIGRCRRYSVLTLLRDSFYRARSPNAIPGAAIQPLPRHRASLFLPRRCSLPAAFTTSVAASPLLPRRRGNGARTTGPRCGTGRRCTRACALARRSENGELCVGIRRAKKGIRFELWNSASGSGSGSIGGSGNCGIGPYGPFSFFLREENKSLRNGGGGGGYGNLSDRAKVRPEAVVEAVTLAAANKPFEVFYYPRASTPEFCIKASSVRAAMRIQWCSGMRFKMAFETEDASRISWFMGTIASVHTLM</sequence>
<dbReference type="InterPro" id="IPR044835">
    <property type="entry name" value="ARF_plant"/>
</dbReference>
<dbReference type="GO" id="GO:0006355">
    <property type="term" value="P:regulation of DNA-templated transcription"/>
    <property type="evidence" value="ECO:0007669"/>
    <property type="project" value="InterPro"/>
</dbReference>
<dbReference type="GO" id="GO:0003677">
    <property type="term" value="F:DNA binding"/>
    <property type="evidence" value="ECO:0007669"/>
    <property type="project" value="InterPro"/>
</dbReference>
<name>A0A0L9UHC1_PHAAN</name>
<dbReference type="EMBL" id="CM003374">
    <property type="protein sequence ID" value="KOM42086.1"/>
    <property type="molecule type" value="Genomic_DNA"/>
</dbReference>
<evidence type="ECO:0000313" key="2">
    <source>
        <dbReference type="EMBL" id="KOM42086.1"/>
    </source>
</evidence>
<dbReference type="Gramene" id="KOM42086">
    <property type="protein sequence ID" value="KOM42086"/>
    <property type="gene ID" value="LR48_Vigan04g228400"/>
</dbReference>
<dbReference type="Pfam" id="PF06507">
    <property type="entry name" value="ARF_AD"/>
    <property type="match status" value="1"/>
</dbReference>
<dbReference type="GO" id="GO:0005634">
    <property type="term" value="C:nucleus"/>
    <property type="evidence" value="ECO:0007669"/>
    <property type="project" value="InterPro"/>
</dbReference>
<dbReference type="GO" id="GO:0009725">
    <property type="term" value="P:response to hormone"/>
    <property type="evidence" value="ECO:0007669"/>
    <property type="project" value="InterPro"/>
</dbReference>
<evidence type="ECO:0000313" key="3">
    <source>
        <dbReference type="Proteomes" id="UP000053144"/>
    </source>
</evidence>
<dbReference type="PANTHER" id="PTHR31384:SF160">
    <property type="entry name" value="AUXIN RESPONSE FACTOR 16"/>
    <property type="match status" value="1"/>
</dbReference>
<dbReference type="PANTHER" id="PTHR31384">
    <property type="entry name" value="AUXIN RESPONSE FACTOR 4-RELATED"/>
    <property type="match status" value="1"/>
</dbReference>